<feature type="non-terminal residue" evidence="1">
    <location>
        <position position="1"/>
    </location>
</feature>
<name>A0AAV5VAQ8_9BILA</name>
<evidence type="ECO:0000313" key="1">
    <source>
        <dbReference type="EMBL" id="GMT16519.1"/>
    </source>
</evidence>
<accession>A0AAV5VAQ8</accession>
<dbReference type="Proteomes" id="UP001432322">
    <property type="component" value="Unassembled WGS sequence"/>
</dbReference>
<dbReference type="EMBL" id="BTSY01000002">
    <property type="protein sequence ID" value="GMT16519.1"/>
    <property type="molecule type" value="Genomic_DNA"/>
</dbReference>
<keyword evidence="2" id="KW-1185">Reference proteome</keyword>
<sequence length="82" mass="9100">QLVNSQRFETSDYVCVFLEEGLDPFAPYLNKVRLESQDGTTGFTLASVARSPTHCMNVSGSWSVESNYASDVNCDKEIALIF</sequence>
<reference evidence="1" key="1">
    <citation type="submission" date="2023-10" db="EMBL/GenBank/DDBJ databases">
        <title>Genome assembly of Pristionchus species.</title>
        <authorList>
            <person name="Yoshida K."/>
            <person name="Sommer R.J."/>
        </authorList>
    </citation>
    <scope>NUCLEOTIDE SEQUENCE</scope>
    <source>
        <strain evidence="1">RS5133</strain>
    </source>
</reference>
<feature type="non-terminal residue" evidence="1">
    <location>
        <position position="82"/>
    </location>
</feature>
<proteinExistence type="predicted"/>
<dbReference type="AlphaFoldDB" id="A0AAV5VAQ8"/>
<gene>
    <name evidence="1" type="ORF">PFISCL1PPCAC_7816</name>
</gene>
<protein>
    <submittedName>
        <fullName evidence="1">Uncharacterized protein</fullName>
    </submittedName>
</protein>
<comment type="caution">
    <text evidence="1">The sequence shown here is derived from an EMBL/GenBank/DDBJ whole genome shotgun (WGS) entry which is preliminary data.</text>
</comment>
<organism evidence="1 2">
    <name type="scientific">Pristionchus fissidentatus</name>
    <dbReference type="NCBI Taxonomy" id="1538716"/>
    <lineage>
        <taxon>Eukaryota</taxon>
        <taxon>Metazoa</taxon>
        <taxon>Ecdysozoa</taxon>
        <taxon>Nematoda</taxon>
        <taxon>Chromadorea</taxon>
        <taxon>Rhabditida</taxon>
        <taxon>Rhabditina</taxon>
        <taxon>Diplogasteromorpha</taxon>
        <taxon>Diplogasteroidea</taxon>
        <taxon>Neodiplogasteridae</taxon>
        <taxon>Pristionchus</taxon>
    </lineage>
</organism>
<evidence type="ECO:0000313" key="2">
    <source>
        <dbReference type="Proteomes" id="UP001432322"/>
    </source>
</evidence>